<comment type="caution">
    <text evidence="1">The sequence shown here is derived from an EMBL/GenBank/DDBJ whole genome shotgun (WGS) entry which is preliminary data.</text>
</comment>
<proteinExistence type="predicted"/>
<protein>
    <submittedName>
        <fullName evidence="1">Uncharacterized protein</fullName>
    </submittedName>
</protein>
<name>A0AAN8P1U5_POLSC</name>
<gene>
    <name evidence="1" type="ORF">RUM43_011968</name>
</gene>
<dbReference type="EMBL" id="JAWJWE010000005">
    <property type="protein sequence ID" value="KAK6634567.1"/>
    <property type="molecule type" value="Genomic_DNA"/>
</dbReference>
<organism evidence="1 2">
    <name type="scientific">Polyplax serrata</name>
    <name type="common">Common mouse louse</name>
    <dbReference type="NCBI Taxonomy" id="468196"/>
    <lineage>
        <taxon>Eukaryota</taxon>
        <taxon>Metazoa</taxon>
        <taxon>Ecdysozoa</taxon>
        <taxon>Arthropoda</taxon>
        <taxon>Hexapoda</taxon>
        <taxon>Insecta</taxon>
        <taxon>Pterygota</taxon>
        <taxon>Neoptera</taxon>
        <taxon>Paraneoptera</taxon>
        <taxon>Psocodea</taxon>
        <taxon>Troctomorpha</taxon>
        <taxon>Phthiraptera</taxon>
        <taxon>Anoplura</taxon>
        <taxon>Polyplacidae</taxon>
        <taxon>Polyplax</taxon>
    </lineage>
</organism>
<accession>A0AAN8P1U5</accession>
<dbReference type="AlphaFoldDB" id="A0AAN8P1U5"/>
<evidence type="ECO:0000313" key="2">
    <source>
        <dbReference type="Proteomes" id="UP001372834"/>
    </source>
</evidence>
<evidence type="ECO:0000313" key="1">
    <source>
        <dbReference type="EMBL" id="KAK6634567.1"/>
    </source>
</evidence>
<dbReference type="Proteomes" id="UP001372834">
    <property type="component" value="Unassembled WGS sequence"/>
</dbReference>
<sequence>MFGLPNLRLRDGNGKLAFNSYDGFTILRRAIFIFSKYQMSISRHKIEGVAESLENNKVSGEGSAGEIIRSTGIVRCCQKTGLLL</sequence>
<reference evidence="1 2" key="1">
    <citation type="submission" date="2023-10" db="EMBL/GenBank/DDBJ databases">
        <title>Genomes of two closely related lineages of the louse Polyplax serrata with different host specificities.</title>
        <authorList>
            <person name="Martinu J."/>
            <person name="Tarabai H."/>
            <person name="Stefka J."/>
            <person name="Hypsa V."/>
        </authorList>
    </citation>
    <scope>NUCLEOTIDE SEQUENCE [LARGE SCALE GENOMIC DNA]</scope>
    <source>
        <strain evidence="1">HR10_N</strain>
    </source>
</reference>